<evidence type="ECO:0000256" key="12">
    <source>
        <dbReference type="ARBA" id="ARBA00023136"/>
    </source>
</evidence>
<evidence type="ECO:0000259" key="14">
    <source>
        <dbReference type="Pfam" id="PF02163"/>
    </source>
</evidence>
<keyword evidence="5 15" id="KW-0645">Protease</keyword>
<feature type="domain" description="Peptidase M50" evidence="14">
    <location>
        <begin position="120"/>
        <end position="172"/>
    </location>
</feature>
<comment type="similarity">
    <text evidence="3">Belongs to the peptidase M50B family.</text>
</comment>
<evidence type="ECO:0000313" key="16">
    <source>
        <dbReference type="Proteomes" id="UP000779508"/>
    </source>
</evidence>
<dbReference type="InterPro" id="IPR044537">
    <property type="entry name" value="Rip2-like"/>
</dbReference>
<evidence type="ECO:0000256" key="4">
    <source>
        <dbReference type="ARBA" id="ARBA00022475"/>
    </source>
</evidence>
<keyword evidence="9" id="KW-0862">Zinc</keyword>
<keyword evidence="12 13" id="KW-0472">Membrane</keyword>
<comment type="subcellular location">
    <subcellularLocation>
        <location evidence="2">Cell membrane</location>
        <topology evidence="2">Multi-pass membrane protein</topology>
    </subcellularLocation>
</comment>
<feature type="transmembrane region" description="Helical" evidence="13">
    <location>
        <begin position="163"/>
        <end position="180"/>
    </location>
</feature>
<evidence type="ECO:0000256" key="11">
    <source>
        <dbReference type="ARBA" id="ARBA00023049"/>
    </source>
</evidence>
<dbReference type="Proteomes" id="UP000779508">
    <property type="component" value="Unassembled WGS sequence"/>
</dbReference>
<feature type="transmembrane region" description="Helical" evidence="13">
    <location>
        <begin position="186"/>
        <end position="205"/>
    </location>
</feature>
<dbReference type="GO" id="GO:0006508">
    <property type="term" value="P:proteolysis"/>
    <property type="evidence" value="ECO:0007669"/>
    <property type="project" value="UniProtKB-KW"/>
</dbReference>
<keyword evidence="4" id="KW-1003">Cell membrane</keyword>
<accession>A0ABS6G747</accession>
<keyword evidence="7" id="KW-0479">Metal-binding</keyword>
<evidence type="ECO:0000256" key="9">
    <source>
        <dbReference type="ARBA" id="ARBA00022833"/>
    </source>
</evidence>
<dbReference type="GO" id="GO:0008233">
    <property type="term" value="F:peptidase activity"/>
    <property type="evidence" value="ECO:0007669"/>
    <property type="project" value="UniProtKB-KW"/>
</dbReference>
<dbReference type="PANTHER" id="PTHR35864">
    <property type="entry name" value="ZINC METALLOPROTEASE MJ0611-RELATED"/>
    <property type="match status" value="1"/>
</dbReference>
<evidence type="ECO:0000256" key="7">
    <source>
        <dbReference type="ARBA" id="ARBA00022723"/>
    </source>
</evidence>
<dbReference type="InterPro" id="IPR008915">
    <property type="entry name" value="Peptidase_M50"/>
</dbReference>
<evidence type="ECO:0000256" key="5">
    <source>
        <dbReference type="ARBA" id="ARBA00022670"/>
    </source>
</evidence>
<keyword evidence="6 13" id="KW-0812">Transmembrane</keyword>
<evidence type="ECO:0000256" key="2">
    <source>
        <dbReference type="ARBA" id="ARBA00004651"/>
    </source>
</evidence>
<protein>
    <submittedName>
        <fullName evidence="15">Site-2 protease family protein</fullName>
    </submittedName>
</protein>
<sequence length="206" mass="23406">MFSFDLSRILLNLPIILIAITLHEFSHAYSAFLLGDPTAKHYGRLTLNPISHIDITGFLLLAFAGFGWAKPVPIDPNNFKKRKLGYFIVSIAGPISNILLAIIFTILLGIQIKFIDSVIINNIISYGIIINIVLAIFNLFPIPPLDGSKLLLILLPSRFEEKYYHIQKYSYIFLFILIYFRVIDKVLYPIVNYLIGLLSHVVMIIV</sequence>
<gene>
    <name evidence="15" type="ORF">KQI88_14025</name>
</gene>
<name>A0ABS6G747_9FIRM</name>
<feature type="transmembrane region" description="Helical" evidence="13">
    <location>
        <begin position="84"/>
        <end position="111"/>
    </location>
</feature>
<keyword evidence="11" id="KW-0482">Metalloprotease</keyword>
<proteinExistence type="inferred from homology"/>
<organism evidence="15 16">
    <name type="scientific">Alkaliphilus flagellatus</name>
    <dbReference type="NCBI Taxonomy" id="2841507"/>
    <lineage>
        <taxon>Bacteria</taxon>
        <taxon>Bacillati</taxon>
        <taxon>Bacillota</taxon>
        <taxon>Clostridia</taxon>
        <taxon>Peptostreptococcales</taxon>
        <taxon>Natronincolaceae</taxon>
        <taxon>Alkaliphilus</taxon>
    </lineage>
</organism>
<feature type="transmembrane region" description="Helical" evidence="13">
    <location>
        <begin position="123"/>
        <end position="142"/>
    </location>
</feature>
<evidence type="ECO:0000256" key="1">
    <source>
        <dbReference type="ARBA" id="ARBA00001947"/>
    </source>
</evidence>
<feature type="transmembrane region" description="Helical" evidence="13">
    <location>
        <begin position="50"/>
        <end position="72"/>
    </location>
</feature>
<evidence type="ECO:0000256" key="3">
    <source>
        <dbReference type="ARBA" id="ARBA00007931"/>
    </source>
</evidence>
<dbReference type="CDD" id="cd06158">
    <property type="entry name" value="S2P-M50_like_1"/>
    <property type="match status" value="1"/>
</dbReference>
<evidence type="ECO:0000256" key="13">
    <source>
        <dbReference type="SAM" id="Phobius"/>
    </source>
</evidence>
<dbReference type="InterPro" id="IPR052348">
    <property type="entry name" value="Metallopeptidase_M50B"/>
</dbReference>
<evidence type="ECO:0000256" key="10">
    <source>
        <dbReference type="ARBA" id="ARBA00022989"/>
    </source>
</evidence>
<keyword evidence="16" id="KW-1185">Reference proteome</keyword>
<dbReference type="Pfam" id="PF02163">
    <property type="entry name" value="Peptidase_M50"/>
    <property type="match status" value="1"/>
</dbReference>
<dbReference type="EMBL" id="JAHLQK010000005">
    <property type="protein sequence ID" value="MBU5677537.1"/>
    <property type="molecule type" value="Genomic_DNA"/>
</dbReference>
<keyword evidence="10 13" id="KW-1133">Transmembrane helix</keyword>
<evidence type="ECO:0000256" key="8">
    <source>
        <dbReference type="ARBA" id="ARBA00022801"/>
    </source>
</evidence>
<reference evidence="15 16" key="1">
    <citation type="submission" date="2021-06" db="EMBL/GenBank/DDBJ databases">
        <authorList>
            <person name="Sun Q."/>
            <person name="Li D."/>
        </authorList>
    </citation>
    <scope>NUCLEOTIDE SEQUENCE [LARGE SCALE GENOMIC DNA]</scope>
    <source>
        <strain evidence="15 16">MSJ-5</strain>
    </source>
</reference>
<evidence type="ECO:0000256" key="6">
    <source>
        <dbReference type="ARBA" id="ARBA00022692"/>
    </source>
</evidence>
<dbReference type="RefSeq" id="WP_216418351.1">
    <property type="nucleotide sequence ID" value="NZ_JAHLQK010000005.1"/>
</dbReference>
<comment type="cofactor">
    <cofactor evidence="1">
        <name>Zn(2+)</name>
        <dbReference type="ChEBI" id="CHEBI:29105"/>
    </cofactor>
</comment>
<comment type="caution">
    <text evidence="15">The sequence shown here is derived from an EMBL/GenBank/DDBJ whole genome shotgun (WGS) entry which is preliminary data.</text>
</comment>
<keyword evidence="8" id="KW-0378">Hydrolase</keyword>
<dbReference type="PANTHER" id="PTHR35864:SF1">
    <property type="entry name" value="ZINC METALLOPROTEASE YWHC-RELATED"/>
    <property type="match status" value="1"/>
</dbReference>
<evidence type="ECO:0000313" key="15">
    <source>
        <dbReference type="EMBL" id="MBU5677537.1"/>
    </source>
</evidence>
<feature type="transmembrane region" description="Helical" evidence="13">
    <location>
        <begin position="9"/>
        <end position="30"/>
    </location>
</feature>